<evidence type="ECO:0000256" key="1">
    <source>
        <dbReference type="SAM" id="Phobius"/>
    </source>
</evidence>
<feature type="transmembrane region" description="Helical" evidence="1">
    <location>
        <begin position="12"/>
        <end position="33"/>
    </location>
</feature>
<dbReference type="Pfam" id="PF07963">
    <property type="entry name" value="N_methyl"/>
    <property type="match status" value="1"/>
</dbReference>
<accession>A0A1M6LJS4</accession>
<dbReference type="EMBL" id="FQZB01000010">
    <property type="protein sequence ID" value="SHJ71419.1"/>
    <property type="molecule type" value="Genomic_DNA"/>
</dbReference>
<keyword evidence="1" id="KW-0472">Membrane</keyword>
<gene>
    <name evidence="2" type="ORF">SAMN02745163_02403</name>
</gene>
<keyword evidence="1" id="KW-1133">Transmembrane helix</keyword>
<dbReference type="AlphaFoldDB" id="A0A1M6LJS4"/>
<dbReference type="SUPFAM" id="SSF54523">
    <property type="entry name" value="Pili subunits"/>
    <property type="match status" value="1"/>
</dbReference>
<dbReference type="InterPro" id="IPR012902">
    <property type="entry name" value="N_methyl_site"/>
</dbReference>
<evidence type="ECO:0000313" key="3">
    <source>
        <dbReference type="Proteomes" id="UP000184310"/>
    </source>
</evidence>
<dbReference type="PROSITE" id="PS00409">
    <property type="entry name" value="PROKAR_NTER_METHYL"/>
    <property type="match status" value="1"/>
</dbReference>
<dbReference type="Gene3D" id="3.30.700.10">
    <property type="entry name" value="Glycoprotein, Type 4 Pilin"/>
    <property type="match status" value="1"/>
</dbReference>
<keyword evidence="3" id="KW-1185">Reference proteome</keyword>
<protein>
    <submittedName>
        <fullName evidence="2">Type IV pilus assembly protein PilA</fullName>
    </submittedName>
</protein>
<reference evidence="2 3" key="1">
    <citation type="submission" date="2016-11" db="EMBL/GenBank/DDBJ databases">
        <authorList>
            <person name="Jaros S."/>
            <person name="Januszkiewicz K."/>
            <person name="Wedrychowicz H."/>
        </authorList>
    </citation>
    <scope>NUCLEOTIDE SEQUENCE [LARGE SCALE GENOMIC DNA]</scope>
    <source>
        <strain evidence="2 3">DSM 21758</strain>
    </source>
</reference>
<dbReference type="Proteomes" id="UP000184310">
    <property type="component" value="Unassembled WGS sequence"/>
</dbReference>
<proteinExistence type="predicted"/>
<dbReference type="RefSeq" id="WP_072987723.1">
    <property type="nucleotide sequence ID" value="NZ_FQZB01000010.1"/>
</dbReference>
<dbReference type="NCBIfam" id="TIGR02532">
    <property type="entry name" value="IV_pilin_GFxxxE"/>
    <property type="match status" value="1"/>
</dbReference>
<sequence>MIKRTKNNKKKGFTLIELIIVLAVLVIIAAIAIPNFVNVRKNSETKADNASIEQVKRIILTEISDREITGSGKIDYVPSSKTLTPAANGVTISNPQTVKDALNQVKEPADKTKTTFEIDVQSNDVSVKLKP</sequence>
<keyword evidence="1" id="KW-0812">Transmembrane</keyword>
<name>A0A1M6LJS4_9CLOT</name>
<dbReference type="InterPro" id="IPR045584">
    <property type="entry name" value="Pilin-like"/>
</dbReference>
<dbReference type="STRING" id="1121302.SAMN02745163_02403"/>
<evidence type="ECO:0000313" key="2">
    <source>
        <dbReference type="EMBL" id="SHJ71419.1"/>
    </source>
</evidence>
<organism evidence="2 3">
    <name type="scientific">Clostridium cavendishii DSM 21758</name>
    <dbReference type="NCBI Taxonomy" id="1121302"/>
    <lineage>
        <taxon>Bacteria</taxon>
        <taxon>Bacillati</taxon>
        <taxon>Bacillota</taxon>
        <taxon>Clostridia</taxon>
        <taxon>Eubacteriales</taxon>
        <taxon>Clostridiaceae</taxon>
        <taxon>Clostridium</taxon>
    </lineage>
</organism>